<keyword evidence="2" id="KW-1185">Reference proteome</keyword>
<accession>S9V3C7</accession>
<dbReference type="GO" id="GO:0005762">
    <property type="term" value="C:mitochondrial large ribosomal subunit"/>
    <property type="evidence" value="ECO:0007669"/>
    <property type="project" value="TreeGrafter"/>
</dbReference>
<dbReference type="AlphaFoldDB" id="S9V3C7"/>
<protein>
    <submittedName>
        <fullName evidence="1">Uncharacterized protein</fullName>
    </submittedName>
</protein>
<dbReference type="GO" id="GO:0032543">
    <property type="term" value="P:mitochondrial translation"/>
    <property type="evidence" value="ECO:0007669"/>
    <property type="project" value="InterPro"/>
</dbReference>
<sequence>MGINARFHRLVNEANDSNEPFGATHAHATRRSVQGPWNPWLWGCERPRRRTPAAAWDRRLTEQEWDYYVGQYGAQMKAEEESIADQVRRYTDIPDAGTAVVQQRWRDYVLPRMQTDLEHNLAHLKRERLRGAPPPAPPHLHEYSLFSVPNHSLMGQDAVDELRRREAKYEEDWWRRRKEQLRPPQ</sequence>
<gene>
    <name evidence="1" type="ORF">STCU_01150</name>
</gene>
<dbReference type="EMBL" id="ATMH01001150">
    <property type="protein sequence ID" value="EPY35524.1"/>
    <property type="molecule type" value="Genomic_DNA"/>
</dbReference>
<name>S9V3C7_9TRYP</name>
<organism evidence="1 2">
    <name type="scientific">Strigomonas culicis</name>
    <dbReference type="NCBI Taxonomy" id="28005"/>
    <lineage>
        <taxon>Eukaryota</taxon>
        <taxon>Discoba</taxon>
        <taxon>Euglenozoa</taxon>
        <taxon>Kinetoplastea</taxon>
        <taxon>Metakinetoplastina</taxon>
        <taxon>Trypanosomatida</taxon>
        <taxon>Trypanosomatidae</taxon>
        <taxon>Strigomonadinae</taxon>
        <taxon>Strigomonas</taxon>
    </lineage>
</organism>
<dbReference type="InterPro" id="IPR039927">
    <property type="entry name" value="Ribosomal_mL43"/>
</dbReference>
<dbReference type="PANTHER" id="PTHR21396">
    <property type="entry name" value="39S RIBOSOMAL PROTEIN L43"/>
    <property type="match status" value="1"/>
</dbReference>
<comment type="caution">
    <text evidence="1">The sequence shown here is derived from an EMBL/GenBank/DDBJ whole genome shotgun (WGS) entry which is preliminary data.</text>
</comment>
<dbReference type="OrthoDB" id="276443at2759"/>
<evidence type="ECO:0000313" key="1">
    <source>
        <dbReference type="EMBL" id="EPY35524.1"/>
    </source>
</evidence>
<reference evidence="1 2" key="1">
    <citation type="journal article" date="2013" name="PLoS ONE">
        <title>Predicting the Proteins of Angomonas deanei, Strigomonas culicis and Their Respective Endosymbionts Reveals New Aspects of the Trypanosomatidae Family.</title>
        <authorList>
            <person name="Motta M.C."/>
            <person name="Martins A.C."/>
            <person name="de Souza S.S."/>
            <person name="Catta-Preta C.M."/>
            <person name="Silva R."/>
            <person name="Klein C.C."/>
            <person name="de Almeida L.G."/>
            <person name="de Lima Cunha O."/>
            <person name="Ciapina L.P."/>
            <person name="Brocchi M."/>
            <person name="Colabardini A.C."/>
            <person name="de Araujo Lima B."/>
            <person name="Machado C.R."/>
            <person name="de Almeida Soares C.M."/>
            <person name="Probst C.M."/>
            <person name="de Menezes C.B."/>
            <person name="Thompson C.E."/>
            <person name="Bartholomeu D.C."/>
            <person name="Gradia D.F."/>
            <person name="Pavoni D.P."/>
            <person name="Grisard E.C."/>
            <person name="Fantinatti-Garboggini F."/>
            <person name="Marchini F.K."/>
            <person name="Rodrigues-Luiz G.F."/>
            <person name="Wagner G."/>
            <person name="Goldman G.H."/>
            <person name="Fietto J.L."/>
            <person name="Elias M.C."/>
            <person name="Goldman M.H."/>
            <person name="Sagot M.F."/>
            <person name="Pereira M."/>
            <person name="Stoco P.H."/>
            <person name="de Mendonca-Neto R.P."/>
            <person name="Teixeira S.M."/>
            <person name="Maciel T.E."/>
            <person name="de Oliveira Mendes T.A."/>
            <person name="Urmenyi T.P."/>
            <person name="de Souza W."/>
            <person name="Schenkman S."/>
            <person name="de Vasconcelos A.T."/>
        </authorList>
    </citation>
    <scope>NUCLEOTIDE SEQUENCE [LARGE SCALE GENOMIC DNA]</scope>
</reference>
<dbReference type="PANTHER" id="PTHR21396:SF2">
    <property type="entry name" value="LARGE RIBOSOMAL SUBUNIT PROTEIN ML43"/>
    <property type="match status" value="1"/>
</dbReference>
<dbReference type="Proteomes" id="UP000015354">
    <property type="component" value="Unassembled WGS sequence"/>
</dbReference>
<proteinExistence type="predicted"/>
<dbReference type="GO" id="GO:0003735">
    <property type="term" value="F:structural constituent of ribosome"/>
    <property type="evidence" value="ECO:0007669"/>
    <property type="project" value="InterPro"/>
</dbReference>
<evidence type="ECO:0000313" key="2">
    <source>
        <dbReference type="Proteomes" id="UP000015354"/>
    </source>
</evidence>